<gene>
    <name evidence="3" type="ORF">SVUK_LOCUS15289</name>
</gene>
<keyword evidence="1" id="KW-0175">Coiled coil</keyword>
<organism evidence="3 4">
    <name type="scientific">Strongylus vulgaris</name>
    <name type="common">Blood worm</name>
    <dbReference type="NCBI Taxonomy" id="40348"/>
    <lineage>
        <taxon>Eukaryota</taxon>
        <taxon>Metazoa</taxon>
        <taxon>Ecdysozoa</taxon>
        <taxon>Nematoda</taxon>
        <taxon>Chromadorea</taxon>
        <taxon>Rhabditida</taxon>
        <taxon>Rhabditina</taxon>
        <taxon>Rhabditomorpha</taxon>
        <taxon>Strongyloidea</taxon>
        <taxon>Strongylidae</taxon>
        <taxon>Strongylus</taxon>
    </lineage>
</organism>
<protein>
    <submittedName>
        <fullName evidence="3">Uncharacterized protein</fullName>
    </submittedName>
</protein>
<accession>A0A3P7J4Y8</accession>
<evidence type="ECO:0000313" key="4">
    <source>
        <dbReference type="Proteomes" id="UP000270094"/>
    </source>
</evidence>
<dbReference type="EMBL" id="UYYB01108075">
    <property type="protein sequence ID" value="VDM80291.1"/>
    <property type="molecule type" value="Genomic_DNA"/>
</dbReference>
<feature type="coiled-coil region" evidence="1">
    <location>
        <begin position="64"/>
        <end position="91"/>
    </location>
</feature>
<dbReference type="AlphaFoldDB" id="A0A3P7J4Y8"/>
<evidence type="ECO:0000256" key="2">
    <source>
        <dbReference type="SAM" id="MobiDB-lite"/>
    </source>
</evidence>
<keyword evidence="4" id="KW-1185">Reference proteome</keyword>
<feature type="region of interest" description="Disordered" evidence="2">
    <location>
        <begin position="106"/>
        <end position="175"/>
    </location>
</feature>
<evidence type="ECO:0000256" key="1">
    <source>
        <dbReference type="SAM" id="Coils"/>
    </source>
</evidence>
<reference evidence="3 4" key="1">
    <citation type="submission" date="2018-11" db="EMBL/GenBank/DDBJ databases">
        <authorList>
            <consortium name="Pathogen Informatics"/>
        </authorList>
    </citation>
    <scope>NUCLEOTIDE SEQUENCE [LARGE SCALE GENOMIC DNA]</scope>
</reference>
<name>A0A3P7J4Y8_STRVU</name>
<evidence type="ECO:0000313" key="3">
    <source>
        <dbReference type="EMBL" id="VDM80291.1"/>
    </source>
</evidence>
<sequence>MRKNFYAGFWREKTLIDFSCINQVCKEPIATEQECQEIEVSEKEGESEEVPEGDFAVAEDITQLSESETAEQQAEADLETAVEQEEQLMDSLLISRDTEIFENKQEMTDTTRQHHDMFESRESQREQAEIEQRSEAAVRDNGQIGSVEAGDYSSTREVGKVVSPEPTMIESKEVS</sequence>
<feature type="compositionally biased region" description="Basic and acidic residues" evidence="2">
    <location>
        <begin position="106"/>
        <end position="138"/>
    </location>
</feature>
<proteinExistence type="predicted"/>
<dbReference type="Proteomes" id="UP000270094">
    <property type="component" value="Unassembled WGS sequence"/>
</dbReference>